<evidence type="ECO:0000313" key="3">
    <source>
        <dbReference type="Proteomes" id="UP000626244"/>
    </source>
</evidence>
<dbReference type="EMBL" id="BMHB01000001">
    <property type="protein sequence ID" value="GGI13327.1"/>
    <property type="molecule type" value="Genomic_DNA"/>
</dbReference>
<reference evidence="3" key="1">
    <citation type="journal article" date="2019" name="Int. J. Syst. Evol. Microbiol.">
        <title>The Global Catalogue of Microorganisms (GCM) 10K type strain sequencing project: providing services to taxonomists for standard genome sequencing and annotation.</title>
        <authorList>
            <consortium name="The Broad Institute Genomics Platform"/>
            <consortium name="The Broad Institute Genome Sequencing Center for Infectious Disease"/>
            <person name="Wu L."/>
            <person name="Ma J."/>
        </authorList>
    </citation>
    <scope>NUCLEOTIDE SEQUENCE [LARGE SCALE GENOMIC DNA]</scope>
    <source>
        <strain evidence="3">CGMCC 1.14993</strain>
    </source>
</reference>
<feature type="transmembrane region" description="Helical" evidence="1">
    <location>
        <begin position="12"/>
        <end position="33"/>
    </location>
</feature>
<dbReference type="Proteomes" id="UP000626244">
    <property type="component" value="Unassembled WGS sequence"/>
</dbReference>
<name>A0A8J3EXM7_9BACI</name>
<dbReference type="RefSeq" id="WP_087998129.1">
    <property type="nucleotide sequence ID" value="NZ_BMHB01000001.1"/>
</dbReference>
<keyword evidence="1" id="KW-1133">Transmembrane helix</keyword>
<keyword evidence="1" id="KW-0812">Transmembrane</keyword>
<evidence type="ECO:0000256" key="1">
    <source>
        <dbReference type="SAM" id="Phobius"/>
    </source>
</evidence>
<sequence>MFEVLLRVCGFVIGMIFRFIAEILIEFIFYYLFEKLFGKLFEKLGCPIKNKNEELVLGRIAVLEAESWFEPYKIYTVEMAQRKSIRTYILKCNMNEILANEEKRIEFLNELDRKLFDLNKNGLRTRKTSQY</sequence>
<gene>
    <name evidence="2" type="ORF">GCM10007380_17360</name>
</gene>
<evidence type="ECO:0000313" key="2">
    <source>
        <dbReference type="EMBL" id="GGI13327.1"/>
    </source>
</evidence>
<organism evidence="2 3">
    <name type="scientific">Gottfriedia solisilvae</name>
    <dbReference type="NCBI Taxonomy" id="1516104"/>
    <lineage>
        <taxon>Bacteria</taxon>
        <taxon>Bacillati</taxon>
        <taxon>Bacillota</taxon>
        <taxon>Bacilli</taxon>
        <taxon>Bacillales</taxon>
        <taxon>Bacillaceae</taxon>
        <taxon>Gottfriedia</taxon>
    </lineage>
</organism>
<proteinExistence type="predicted"/>
<protein>
    <submittedName>
        <fullName evidence="2">Uncharacterized protein</fullName>
    </submittedName>
</protein>
<comment type="caution">
    <text evidence="2">The sequence shown here is derived from an EMBL/GenBank/DDBJ whole genome shotgun (WGS) entry which is preliminary data.</text>
</comment>
<keyword evidence="1" id="KW-0472">Membrane</keyword>
<accession>A0A8J3EXM7</accession>
<keyword evidence="3" id="KW-1185">Reference proteome</keyword>
<dbReference type="AlphaFoldDB" id="A0A8J3EXM7"/>
<dbReference type="OrthoDB" id="2888327at2"/>